<proteinExistence type="predicted"/>
<sequence>MKSAQTHHIAVLTGDIVGSTALGAARLERAMKALEAEAARQEAWHGGPLHFTRHRGDGWQVVLMRPALALRSALAFRAALKAADEGFDSYIGLAIGDRPRQLTGDLNSQNAAVFMASGHALDDIKTTATSVRMATNTGGDFNALTLMMDHKSQDWTQAQAKAVMLAIPPDADLFYTDMAKTLDISRQAVTKSLKSAWFEVIDMALTSSEQARET</sequence>
<organism evidence="1 2">
    <name type="scientific">Litorivita pollutaquae</name>
    <dbReference type="NCBI Taxonomy" id="2200892"/>
    <lineage>
        <taxon>Bacteria</taxon>
        <taxon>Pseudomonadati</taxon>
        <taxon>Pseudomonadota</taxon>
        <taxon>Alphaproteobacteria</taxon>
        <taxon>Rhodobacterales</taxon>
        <taxon>Paracoccaceae</taxon>
        <taxon>Litorivita</taxon>
    </lineage>
</organism>
<dbReference type="AlphaFoldDB" id="A0A2V4N5U7"/>
<dbReference type="OrthoDB" id="7210707at2"/>
<keyword evidence="2" id="KW-1185">Reference proteome</keyword>
<protein>
    <recommendedName>
        <fullName evidence="3">SatD family (SatD)</fullName>
    </recommendedName>
</protein>
<reference evidence="1 2" key="1">
    <citation type="submission" date="2018-05" db="EMBL/GenBank/DDBJ databases">
        <title>Oceanovita maritima gen. nov., sp. nov., a marine bacterium in the family Rhodobacteraceae isolated from surface seawater of Lundu port Xiamen, China.</title>
        <authorList>
            <person name="Hetharua B.H."/>
            <person name="Min D."/>
            <person name="Liao H."/>
            <person name="Tian Y."/>
        </authorList>
    </citation>
    <scope>NUCLEOTIDE SEQUENCE [LARGE SCALE GENOMIC DNA]</scope>
    <source>
        <strain evidence="1 2">FSX-11</strain>
    </source>
</reference>
<evidence type="ECO:0008006" key="3">
    <source>
        <dbReference type="Google" id="ProtNLM"/>
    </source>
</evidence>
<comment type="caution">
    <text evidence="1">The sequence shown here is derived from an EMBL/GenBank/DDBJ whole genome shotgun (WGS) entry which is preliminary data.</text>
</comment>
<dbReference type="Proteomes" id="UP000248012">
    <property type="component" value="Unassembled WGS sequence"/>
</dbReference>
<gene>
    <name evidence="1" type="ORF">DI396_00120</name>
</gene>
<dbReference type="EMBL" id="QFVT01000001">
    <property type="protein sequence ID" value="PYC49322.1"/>
    <property type="molecule type" value="Genomic_DNA"/>
</dbReference>
<accession>A0A2V4N5U7</accession>
<evidence type="ECO:0000313" key="2">
    <source>
        <dbReference type="Proteomes" id="UP000248012"/>
    </source>
</evidence>
<dbReference type="InterPro" id="IPR029787">
    <property type="entry name" value="Nucleotide_cyclase"/>
</dbReference>
<name>A0A2V4N5U7_9RHOB</name>
<dbReference type="SUPFAM" id="SSF55073">
    <property type="entry name" value="Nucleotide cyclase"/>
    <property type="match status" value="1"/>
</dbReference>
<evidence type="ECO:0000313" key="1">
    <source>
        <dbReference type="EMBL" id="PYC49322.1"/>
    </source>
</evidence>
<dbReference type="RefSeq" id="WP_110794160.1">
    <property type="nucleotide sequence ID" value="NZ_KZ826481.1"/>
</dbReference>